<protein>
    <submittedName>
        <fullName evidence="5">ABC transporter substrate-binding protein</fullName>
    </submittedName>
</protein>
<reference evidence="5 6" key="1">
    <citation type="submission" date="2020-12" db="EMBL/GenBank/DDBJ databases">
        <title>Whole genome sequences of gut porcine anaerobes.</title>
        <authorList>
            <person name="Kubasova T."/>
            <person name="Jahodarova E."/>
            <person name="Rychlik I."/>
        </authorList>
    </citation>
    <scope>NUCLEOTIDE SEQUENCE [LARGE SCALE GENOMIC DNA]</scope>
    <source>
        <strain evidence="5 6">An867</strain>
    </source>
</reference>
<dbReference type="PROSITE" id="PS51257">
    <property type="entry name" value="PROKAR_LIPOPROTEIN"/>
    <property type="match status" value="1"/>
</dbReference>
<dbReference type="InterPro" id="IPR050902">
    <property type="entry name" value="ABC_Transporter_SBP"/>
</dbReference>
<dbReference type="EMBL" id="JAFBIT010000001">
    <property type="protein sequence ID" value="MCF2651054.1"/>
    <property type="molecule type" value="Genomic_DNA"/>
</dbReference>
<evidence type="ECO:0000259" key="4">
    <source>
        <dbReference type="PROSITE" id="PS50983"/>
    </source>
</evidence>
<feature type="signal peptide" evidence="3">
    <location>
        <begin position="1"/>
        <end position="23"/>
    </location>
</feature>
<evidence type="ECO:0000313" key="5">
    <source>
        <dbReference type="EMBL" id="MCF2651054.1"/>
    </source>
</evidence>
<gene>
    <name evidence="5" type="ORF">JQM67_00320</name>
</gene>
<keyword evidence="3" id="KW-0732">Signal</keyword>
<dbReference type="PANTHER" id="PTHR30535:SF34">
    <property type="entry name" value="MOLYBDATE-BINDING PROTEIN MOLA"/>
    <property type="match status" value="1"/>
</dbReference>
<sequence length="335" mass="36267">MKAKHLLALFLSVLLALSGCTTAPSSSAPESSASSETASETVSSEAASKNEARTLTDSLGNTAELPENPRIVALYGSFAQCWLLSGGTLVGVTEDAAEEHGIETGGDVALVGSVKEPNLEQVAALAPDYVLLSADLSAHMELDNALSDMQLPHGYFRMDTFADYDRMMQAFCALNDEAGERYAEYVTVPAAHIEEIKAETAAAMESMEQPRVLLLRAYSTGVKAKTDDNLAGVLLDELGAYNIAYDSPSLLEDLSVEEIITQDPDFIFVTTMGSEKSAKAYMEENITNSPAWSELAAVKNGRYIFLPKDLFHYKPLNRWDESYAYLADCLLGKTE</sequence>
<feature type="domain" description="Fe/B12 periplasmic-binding" evidence="4">
    <location>
        <begin position="70"/>
        <end position="334"/>
    </location>
</feature>
<feature type="compositionally biased region" description="Low complexity" evidence="2">
    <location>
        <begin position="24"/>
        <end position="47"/>
    </location>
</feature>
<comment type="caution">
    <text evidence="5">The sequence shown here is derived from an EMBL/GenBank/DDBJ whole genome shotgun (WGS) entry which is preliminary data.</text>
</comment>
<evidence type="ECO:0000313" key="6">
    <source>
        <dbReference type="Proteomes" id="UP001299220"/>
    </source>
</evidence>
<proteinExistence type="inferred from homology"/>
<accession>A0ABS9CIS6</accession>
<dbReference type="Gene3D" id="3.40.50.1980">
    <property type="entry name" value="Nitrogenase molybdenum iron protein domain"/>
    <property type="match status" value="2"/>
</dbReference>
<evidence type="ECO:0000256" key="1">
    <source>
        <dbReference type="ARBA" id="ARBA00008814"/>
    </source>
</evidence>
<keyword evidence="6" id="KW-1185">Reference proteome</keyword>
<dbReference type="Proteomes" id="UP001299220">
    <property type="component" value="Unassembled WGS sequence"/>
</dbReference>
<comment type="similarity">
    <text evidence="1">Belongs to the bacterial solute-binding protein 8 family.</text>
</comment>
<dbReference type="InterPro" id="IPR002491">
    <property type="entry name" value="ABC_transptr_periplasmic_BD"/>
</dbReference>
<feature type="chain" id="PRO_5047292482" evidence="3">
    <location>
        <begin position="24"/>
        <end position="335"/>
    </location>
</feature>
<dbReference type="PROSITE" id="PS50983">
    <property type="entry name" value="FE_B12_PBP"/>
    <property type="match status" value="1"/>
</dbReference>
<dbReference type="PANTHER" id="PTHR30535">
    <property type="entry name" value="VITAMIN B12-BINDING PROTEIN"/>
    <property type="match status" value="1"/>
</dbReference>
<dbReference type="Pfam" id="PF01497">
    <property type="entry name" value="Peripla_BP_2"/>
    <property type="match status" value="1"/>
</dbReference>
<evidence type="ECO:0000256" key="3">
    <source>
        <dbReference type="SAM" id="SignalP"/>
    </source>
</evidence>
<dbReference type="SUPFAM" id="SSF53807">
    <property type="entry name" value="Helical backbone' metal receptor"/>
    <property type="match status" value="1"/>
</dbReference>
<organism evidence="5 6">
    <name type="scientific">Anaeromassilibacillus senegalensis</name>
    <dbReference type="NCBI Taxonomy" id="1673717"/>
    <lineage>
        <taxon>Bacteria</taxon>
        <taxon>Bacillati</taxon>
        <taxon>Bacillota</taxon>
        <taxon>Clostridia</taxon>
        <taxon>Eubacteriales</taxon>
        <taxon>Acutalibacteraceae</taxon>
        <taxon>Anaeromassilibacillus</taxon>
    </lineage>
</organism>
<dbReference type="RefSeq" id="WP_235322000.1">
    <property type="nucleotide sequence ID" value="NZ_JAFBIT010000001.1"/>
</dbReference>
<feature type="region of interest" description="Disordered" evidence="2">
    <location>
        <begin position="24"/>
        <end position="62"/>
    </location>
</feature>
<name>A0ABS9CIS6_9FIRM</name>
<evidence type="ECO:0000256" key="2">
    <source>
        <dbReference type="SAM" id="MobiDB-lite"/>
    </source>
</evidence>